<accession>A0A372ZM28</accession>
<dbReference type="Pfam" id="PF03752">
    <property type="entry name" value="ALF"/>
    <property type="match status" value="6"/>
</dbReference>
<keyword evidence="2" id="KW-0732">Signal</keyword>
<gene>
    <name evidence="3" type="ORF">DR950_01385</name>
</gene>
<dbReference type="EMBL" id="QVIG01000001">
    <property type="protein sequence ID" value="RGD56624.1"/>
    <property type="molecule type" value="Genomic_DNA"/>
</dbReference>
<name>A0A372ZM28_9ACTN</name>
<keyword evidence="4" id="KW-1185">Reference proteome</keyword>
<feature type="compositionally biased region" description="Basic and acidic residues" evidence="1">
    <location>
        <begin position="45"/>
        <end position="62"/>
    </location>
</feature>
<evidence type="ECO:0000313" key="3">
    <source>
        <dbReference type="EMBL" id="RGD56624.1"/>
    </source>
</evidence>
<feature type="compositionally biased region" description="Low complexity" evidence="1">
    <location>
        <begin position="369"/>
        <end position="380"/>
    </location>
</feature>
<dbReference type="AlphaFoldDB" id="A0A372ZM28"/>
<comment type="caution">
    <text evidence="3">The sequence shown here is derived from an EMBL/GenBank/DDBJ whole genome shotgun (WGS) entry which is preliminary data.</text>
</comment>
<dbReference type="PANTHER" id="PTHR23242:SF9">
    <property type="entry name" value="TRANSCRIPTION FACTOR HOXA13"/>
    <property type="match status" value="1"/>
</dbReference>
<feature type="signal peptide" evidence="2">
    <location>
        <begin position="1"/>
        <end position="27"/>
    </location>
</feature>
<feature type="compositionally biased region" description="Gly residues" evidence="1">
    <location>
        <begin position="381"/>
        <end position="398"/>
    </location>
</feature>
<dbReference type="InterPro" id="IPR005506">
    <property type="entry name" value="DUF312_ALF"/>
</dbReference>
<evidence type="ECO:0000256" key="1">
    <source>
        <dbReference type="SAM" id="MobiDB-lite"/>
    </source>
</evidence>
<evidence type="ECO:0000313" key="4">
    <source>
        <dbReference type="Proteomes" id="UP000263377"/>
    </source>
</evidence>
<feature type="region of interest" description="Disordered" evidence="1">
    <location>
        <begin position="347"/>
        <end position="400"/>
    </location>
</feature>
<protein>
    <submittedName>
        <fullName evidence="3">Uncharacterized protein</fullName>
    </submittedName>
</protein>
<sequence length="438" mass="44652">MKLPRVSAVVAAAVLAPAVLFPTTASATDTPKPTGVSGPDTGSDSAKDTEPQADGQEQRDRAEVKRILADPKSGVGVREAAEKALKGGAAELRHFLDVEFDEQTRIDNQVRVSQIYAVGGPAVKAAAKAALRGTDEDITAFLTTGQYVARAEDEDRAKVEALVADPKTGPGVREGAEQALKGGAADLRTFLTTKLPRLRSDDNRVKLSQLMDQGGPAVREAASKALDAGTDAAVEAFLNEGFAKAQFEDDRVEVLRVIADKETGPHTAAAAQKAMDGNAEDVRRFLTVELPNLRFSDNRLKVSQIIETGGPAVKKAAMAAYEGSYADLLAFLKDGWAKAQAEDQAAAAKQGNGAGSGTGTGAGTGGTGQQPQTVQPAGLTTGTGTGTRTGGGTTGTTGSGALAATGTDGLGWEAGGAAAALAAGAALVAAARRRSTES</sequence>
<organism evidence="3 4">
    <name type="scientific">Kitasatospora xanthocidica</name>
    <dbReference type="NCBI Taxonomy" id="83382"/>
    <lineage>
        <taxon>Bacteria</taxon>
        <taxon>Bacillati</taxon>
        <taxon>Actinomycetota</taxon>
        <taxon>Actinomycetes</taxon>
        <taxon>Kitasatosporales</taxon>
        <taxon>Streptomycetaceae</taxon>
        <taxon>Kitasatospora</taxon>
    </lineage>
</organism>
<dbReference type="Proteomes" id="UP000263377">
    <property type="component" value="Unassembled WGS sequence"/>
</dbReference>
<proteinExistence type="predicted"/>
<reference evidence="3 4" key="1">
    <citation type="submission" date="2018-08" db="EMBL/GenBank/DDBJ databases">
        <title>Diversity &amp; Physiological Properties of Lignin-Decomposing Actinobacteria from Soil.</title>
        <authorList>
            <person name="Roh S.G."/>
            <person name="Kim S.B."/>
        </authorList>
    </citation>
    <scope>NUCLEOTIDE SEQUENCE [LARGE SCALE GENOMIC DNA]</scope>
    <source>
        <strain evidence="3 4">MMS17-GH009</strain>
    </source>
</reference>
<feature type="chain" id="PRO_5016771221" evidence="2">
    <location>
        <begin position="28"/>
        <end position="438"/>
    </location>
</feature>
<evidence type="ECO:0000256" key="2">
    <source>
        <dbReference type="SAM" id="SignalP"/>
    </source>
</evidence>
<feature type="compositionally biased region" description="Gly residues" evidence="1">
    <location>
        <begin position="352"/>
        <end position="368"/>
    </location>
</feature>
<feature type="region of interest" description="Disordered" evidence="1">
    <location>
        <begin position="24"/>
        <end position="62"/>
    </location>
</feature>
<dbReference type="RefSeq" id="WP_117485154.1">
    <property type="nucleotide sequence ID" value="NZ_QVIG01000001.1"/>
</dbReference>
<dbReference type="PANTHER" id="PTHR23242">
    <property type="entry name" value="TRANSCRIPTION FACTOR HOXA13"/>
    <property type="match status" value="1"/>
</dbReference>